<feature type="region of interest" description="Disordered" evidence="1">
    <location>
        <begin position="137"/>
        <end position="216"/>
    </location>
</feature>
<proteinExistence type="predicted"/>
<comment type="caution">
    <text evidence="2">The sequence shown here is derived from an EMBL/GenBank/DDBJ whole genome shotgun (WGS) entry which is preliminary data.</text>
</comment>
<feature type="region of interest" description="Disordered" evidence="1">
    <location>
        <begin position="1"/>
        <end position="92"/>
    </location>
</feature>
<evidence type="ECO:0000256" key="1">
    <source>
        <dbReference type="SAM" id="MobiDB-lite"/>
    </source>
</evidence>
<evidence type="ECO:0000313" key="3">
    <source>
        <dbReference type="Proteomes" id="UP001066276"/>
    </source>
</evidence>
<keyword evidence="3" id="KW-1185">Reference proteome</keyword>
<sequence>MLAKPSRGLCDPVPGTFPPSGPEDEAQDGGSHPRAPESEQAGEASSHPNGLPGRCLATRWAGGRSPGRGSYTEDSRSPGPGPKLEGEASPGLVDFQALAPQGMAGWKKGAPVPGSVGGPITPYYTGVMKITPDLVMRKEQGSVSHDINGKRVNKREKRPAQDSVENQDDNVENIDDEEMSETYAVQHFSSNVRTEEPPEMPDEFHGHIRSSKHPTT</sequence>
<feature type="compositionally biased region" description="Acidic residues" evidence="1">
    <location>
        <begin position="165"/>
        <end position="180"/>
    </location>
</feature>
<dbReference type="EMBL" id="JANPWB010000005">
    <property type="protein sequence ID" value="KAJ1190212.1"/>
    <property type="molecule type" value="Genomic_DNA"/>
</dbReference>
<feature type="compositionally biased region" description="Basic residues" evidence="1">
    <location>
        <begin position="207"/>
        <end position="216"/>
    </location>
</feature>
<evidence type="ECO:0000313" key="2">
    <source>
        <dbReference type="EMBL" id="KAJ1190212.1"/>
    </source>
</evidence>
<name>A0AAV7UN84_PLEWA</name>
<protein>
    <submittedName>
        <fullName evidence="2">Uncharacterized protein</fullName>
    </submittedName>
</protein>
<dbReference type="Proteomes" id="UP001066276">
    <property type="component" value="Chromosome 3_1"/>
</dbReference>
<accession>A0AAV7UN84</accession>
<organism evidence="2 3">
    <name type="scientific">Pleurodeles waltl</name>
    <name type="common">Iberian ribbed newt</name>
    <dbReference type="NCBI Taxonomy" id="8319"/>
    <lineage>
        <taxon>Eukaryota</taxon>
        <taxon>Metazoa</taxon>
        <taxon>Chordata</taxon>
        <taxon>Craniata</taxon>
        <taxon>Vertebrata</taxon>
        <taxon>Euteleostomi</taxon>
        <taxon>Amphibia</taxon>
        <taxon>Batrachia</taxon>
        <taxon>Caudata</taxon>
        <taxon>Salamandroidea</taxon>
        <taxon>Salamandridae</taxon>
        <taxon>Pleurodelinae</taxon>
        <taxon>Pleurodeles</taxon>
    </lineage>
</organism>
<dbReference type="AlphaFoldDB" id="A0AAV7UN84"/>
<reference evidence="2" key="1">
    <citation type="journal article" date="2022" name="bioRxiv">
        <title>Sequencing and chromosome-scale assembly of the giantPleurodeles waltlgenome.</title>
        <authorList>
            <person name="Brown T."/>
            <person name="Elewa A."/>
            <person name="Iarovenko S."/>
            <person name="Subramanian E."/>
            <person name="Araus A.J."/>
            <person name="Petzold A."/>
            <person name="Susuki M."/>
            <person name="Suzuki K.-i.T."/>
            <person name="Hayashi T."/>
            <person name="Toyoda A."/>
            <person name="Oliveira C."/>
            <person name="Osipova E."/>
            <person name="Leigh N.D."/>
            <person name="Simon A."/>
            <person name="Yun M.H."/>
        </authorList>
    </citation>
    <scope>NUCLEOTIDE SEQUENCE</scope>
    <source>
        <strain evidence="2">20211129_DDA</strain>
        <tissue evidence="2">Liver</tissue>
    </source>
</reference>
<gene>
    <name evidence="2" type="ORF">NDU88_006950</name>
</gene>